<evidence type="ECO:0000313" key="1">
    <source>
        <dbReference type="EMBL" id="ADM98096.1"/>
    </source>
</evidence>
<reference evidence="1 2" key="1">
    <citation type="journal article" date="2011" name="J. Bacteriol.">
        <title>Genome sequence of the plant-pathogenic bacterium Dickeya dadantii 3937.</title>
        <authorList>
            <person name="Glasner J.D."/>
            <person name="Yang C.H."/>
            <person name="Reverchon S."/>
            <person name="Hugouvieux-Cotte-Pattat N."/>
            <person name="Condemine G."/>
            <person name="Bohin J.P."/>
            <person name="Van Gijsegem F."/>
            <person name="Yang S."/>
            <person name="Franza T."/>
            <person name="Expert D."/>
            <person name="Plunkett G. III"/>
            <person name="San Francisco M.J."/>
            <person name="Charkowski A.O."/>
            <person name="Py B."/>
            <person name="Bell K."/>
            <person name="Rauscher L."/>
            <person name="Rodriguez-Palenzuela P."/>
            <person name="Toussaint A."/>
            <person name="Holeva M.C."/>
            <person name="He S.Y."/>
            <person name="Douet V."/>
            <person name="Boccara M."/>
            <person name="Blanco C."/>
            <person name="Toth I."/>
            <person name="Anderson B.D."/>
            <person name="Biehl B.S."/>
            <person name="Mau B."/>
            <person name="Flynn S.M."/>
            <person name="Barras F."/>
            <person name="Lindeberg M."/>
            <person name="Birch P.R."/>
            <person name="Tsuyumu S."/>
            <person name="Shi X."/>
            <person name="Hibbing M."/>
            <person name="Yap M.N."/>
            <person name="Carpentier M."/>
            <person name="Dassa E."/>
            <person name="Umehara M."/>
            <person name="Kim J.F."/>
            <person name="Rusch M."/>
            <person name="Soni P."/>
            <person name="Mayhew G.F."/>
            <person name="Fouts D.E."/>
            <person name="Gill S.R."/>
            <person name="Blattner F.R."/>
            <person name="Keen N.T."/>
            <person name="Perna N.T."/>
        </authorList>
    </citation>
    <scope>NUCLEOTIDE SEQUENCE [LARGE SCALE GENOMIC DNA]</scope>
    <source>
        <strain evidence="1 2">3937</strain>
    </source>
</reference>
<keyword evidence="2" id="KW-1185">Reference proteome</keyword>
<name>E0SL61_DICD3</name>
<protein>
    <submittedName>
        <fullName evidence="1">Uncharacterized protein</fullName>
    </submittedName>
</protein>
<sequence>MQWYWASRLTGGQEPYGLGGDNTSILRRLPDSQNDLFAMAKRCSGVQKRSQGTSSSTSSITTTTISSAISFLRHNQSSNRIVVFPAL</sequence>
<accession>E0SL61</accession>
<dbReference type="Proteomes" id="UP000006859">
    <property type="component" value="Chromosome"/>
</dbReference>
<organism evidence="1 2">
    <name type="scientific">Dickeya dadantii (strain 3937)</name>
    <name type="common">Erwinia chrysanthemi (strain 3937)</name>
    <dbReference type="NCBI Taxonomy" id="198628"/>
    <lineage>
        <taxon>Bacteria</taxon>
        <taxon>Pseudomonadati</taxon>
        <taxon>Pseudomonadota</taxon>
        <taxon>Gammaproteobacteria</taxon>
        <taxon>Enterobacterales</taxon>
        <taxon>Pectobacteriaceae</taxon>
        <taxon>Dickeya</taxon>
    </lineage>
</organism>
<gene>
    <name evidence="1" type="ordered locus">Dda3937_04543</name>
</gene>
<dbReference type="EMBL" id="CP002038">
    <property type="protein sequence ID" value="ADM98096.1"/>
    <property type="molecule type" value="Genomic_DNA"/>
</dbReference>
<evidence type="ECO:0000313" key="2">
    <source>
        <dbReference type="Proteomes" id="UP000006859"/>
    </source>
</evidence>
<proteinExistence type="predicted"/>
<dbReference type="AlphaFoldDB" id="E0SL61"/>
<dbReference type="KEGG" id="ddd:Dda3937_04543"/>
<dbReference type="HOGENOM" id="CLU_2478370_0_0_6"/>